<dbReference type="PRINTS" id="PR00080">
    <property type="entry name" value="SDRFAMILY"/>
</dbReference>
<dbReference type="PANTHER" id="PTHR43086:SF2">
    <property type="entry name" value="HYDROXYSTEROID DEHYDROGENASE-LIKE PROTEIN 1"/>
    <property type="match status" value="1"/>
</dbReference>
<dbReference type="PROSITE" id="PS00061">
    <property type="entry name" value="ADH_SHORT"/>
    <property type="match status" value="1"/>
</dbReference>
<keyword evidence="7" id="KW-0275">Fatty acid biosynthesis</keyword>
<keyword evidence="9" id="KW-0812">Transmembrane</keyword>
<evidence type="ECO:0000256" key="9">
    <source>
        <dbReference type="SAM" id="Phobius"/>
    </source>
</evidence>
<keyword evidence="5" id="KW-0560">Oxidoreductase</keyword>
<protein>
    <recommendedName>
        <fullName evidence="11">Very-long-chain 3-oxoacyl-CoA reductase</fullName>
    </recommendedName>
</protein>
<keyword evidence="9" id="KW-0472">Membrane</keyword>
<name>A0A7S1PH88_9EUKA</name>
<dbReference type="InterPro" id="IPR020904">
    <property type="entry name" value="Sc_DH/Rdtase_CS"/>
</dbReference>
<dbReference type="InterPro" id="IPR036291">
    <property type="entry name" value="NAD(P)-bd_dom_sf"/>
</dbReference>
<evidence type="ECO:0000256" key="7">
    <source>
        <dbReference type="ARBA" id="ARBA00023160"/>
    </source>
</evidence>
<dbReference type="SUPFAM" id="SSF51735">
    <property type="entry name" value="NAD(P)-binding Rossmann-fold domains"/>
    <property type="match status" value="1"/>
</dbReference>
<reference evidence="10" key="1">
    <citation type="submission" date="2021-01" db="EMBL/GenBank/DDBJ databases">
        <authorList>
            <person name="Corre E."/>
            <person name="Pelletier E."/>
            <person name="Niang G."/>
            <person name="Scheremetjew M."/>
            <person name="Finn R."/>
            <person name="Kale V."/>
            <person name="Holt S."/>
            <person name="Cochrane G."/>
            <person name="Meng A."/>
            <person name="Brown T."/>
            <person name="Cohen L."/>
        </authorList>
    </citation>
    <scope>NUCLEOTIDE SEQUENCE</scope>
    <source>
        <strain evidence="10">WS</strain>
    </source>
</reference>
<dbReference type="InterPro" id="IPR002347">
    <property type="entry name" value="SDR_fam"/>
</dbReference>
<keyword evidence="9" id="KW-1133">Transmembrane helix</keyword>
<evidence type="ECO:0000256" key="4">
    <source>
        <dbReference type="ARBA" id="ARBA00022857"/>
    </source>
</evidence>
<evidence type="ECO:0000256" key="3">
    <source>
        <dbReference type="ARBA" id="ARBA00022832"/>
    </source>
</evidence>
<evidence type="ECO:0000256" key="1">
    <source>
        <dbReference type="ARBA" id="ARBA00005194"/>
    </source>
</evidence>
<keyword evidence="4" id="KW-0521">NADP</keyword>
<comment type="similarity">
    <text evidence="8">Belongs to the short-chain dehydrogenases/reductases (SDR) family.</text>
</comment>
<dbReference type="GO" id="GO:0005783">
    <property type="term" value="C:endoplasmic reticulum"/>
    <property type="evidence" value="ECO:0007669"/>
    <property type="project" value="TreeGrafter"/>
</dbReference>
<dbReference type="GO" id="GO:0016491">
    <property type="term" value="F:oxidoreductase activity"/>
    <property type="evidence" value="ECO:0007669"/>
    <property type="project" value="UniProtKB-KW"/>
</dbReference>
<evidence type="ECO:0000256" key="8">
    <source>
        <dbReference type="RuleBase" id="RU000363"/>
    </source>
</evidence>
<keyword evidence="3" id="KW-0276">Fatty acid metabolism</keyword>
<keyword evidence="6" id="KW-0443">Lipid metabolism</keyword>
<organism evidence="10">
    <name type="scientific">Percolomonas cosmopolitus</name>
    <dbReference type="NCBI Taxonomy" id="63605"/>
    <lineage>
        <taxon>Eukaryota</taxon>
        <taxon>Discoba</taxon>
        <taxon>Heterolobosea</taxon>
        <taxon>Tetramitia</taxon>
        <taxon>Eutetramitia</taxon>
        <taxon>Percolomonadidae</taxon>
        <taxon>Percolomonas</taxon>
    </lineage>
</organism>
<dbReference type="AlphaFoldDB" id="A0A7S1PH88"/>
<dbReference type="PIRSF" id="PIRSF000126">
    <property type="entry name" value="11-beta-HSD1"/>
    <property type="match status" value="1"/>
</dbReference>
<dbReference type="Pfam" id="PF00106">
    <property type="entry name" value="adh_short"/>
    <property type="match status" value="1"/>
</dbReference>
<gene>
    <name evidence="10" type="ORF">PCOS0759_LOCUS5039</name>
</gene>
<evidence type="ECO:0000256" key="2">
    <source>
        <dbReference type="ARBA" id="ARBA00022516"/>
    </source>
</evidence>
<dbReference type="EMBL" id="HBGD01006060">
    <property type="protein sequence ID" value="CAD9081799.1"/>
    <property type="molecule type" value="Transcribed_RNA"/>
</dbReference>
<feature type="transmembrane region" description="Helical" evidence="9">
    <location>
        <begin position="15"/>
        <end position="37"/>
    </location>
</feature>
<evidence type="ECO:0000313" key="10">
    <source>
        <dbReference type="EMBL" id="CAD9081799.1"/>
    </source>
</evidence>
<evidence type="ECO:0008006" key="11">
    <source>
        <dbReference type="Google" id="ProtNLM"/>
    </source>
</evidence>
<dbReference type="GO" id="GO:0030497">
    <property type="term" value="P:fatty acid elongation"/>
    <property type="evidence" value="ECO:0007669"/>
    <property type="project" value="TreeGrafter"/>
</dbReference>
<evidence type="ECO:0000256" key="5">
    <source>
        <dbReference type="ARBA" id="ARBA00023002"/>
    </source>
</evidence>
<sequence>MLSTLLTITGTIFSLYYTGKLLLFLYTTFLYNGAALVKKNVLNKQKWVTVTGCTSGIGKGFAVEAAKKYGANVVLVARSQQKLDEFANELQSKYKVQTKTVVIDFAEKDIDYSPLKNAVKGLDVGCLVNNVGINTEVPDRYLDCSEHEINNMVHVNVDSLLNVSRIVLPQIVKEDGKGRGLLINLSSFSATNPVPHMAVYSATKAFINSFSLAMRSEYRNLEVLSLNPMLVASAMTHIKDNRAGFTVCTGQRLAADTFKAYGAPLLAGTFSPYWPHTLQMFAMSLLPVKVQDNITRQRMIVVKKKLLKRKARNAQ</sequence>
<dbReference type="PANTHER" id="PTHR43086">
    <property type="entry name" value="VERY-LONG-CHAIN 3-OXOOACYL-COA REDUCTASE"/>
    <property type="match status" value="1"/>
</dbReference>
<evidence type="ECO:0000256" key="6">
    <source>
        <dbReference type="ARBA" id="ARBA00023098"/>
    </source>
</evidence>
<comment type="pathway">
    <text evidence="1">Lipid metabolism; fatty acid biosynthesis.</text>
</comment>
<keyword evidence="2" id="KW-0444">Lipid biosynthesis</keyword>
<proteinExistence type="inferred from homology"/>
<accession>A0A7S1PH88</accession>
<dbReference type="Gene3D" id="3.40.50.720">
    <property type="entry name" value="NAD(P)-binding Rossmann-like Domain"/>
    <property type="match status" value="1"/>
</dbReference>
<dbReference type="PRINTS" id="PR00081">
    <property type="entry name" value="GDHRDH"/>
</dbReference>
<dbReference type="CDD" id="cd05356">
    <property type="entry name" value="17beta-HSD1_like_SDR_c"/>
    <property type="match status" value="1"/>
</dbReference>